<keyword evidence="2" id="KW-1185">Reference proteome</keyword>
<evidence type="ECO:0000313" key="1">
    <source>
        <dbReference type="EMBL" id="MCD9646169.1"/>
    </source>
</evidence>
<accession>A0ABS8VH30</accession>
<reference evidence="1 2" key="1">
    <citation type="journal article" date="2021" name="BMC Genomics">
        <title>Datura genome reveals duplications of psychoactive alkaloid biosynthetic genes and high mutation rate following tissue culture.</title>
        <authorList>
            <person name="Rajewski A."/>
            <person name="Carter-House D."/>
            <person name="Stajich J."/>
            <person name="Litt A."/>
        </authorList>
    </citation>
    <scope>NUCLEOTIDE SEQUENCE [LARGE SCALE GENOMIC DNA]</scope>
    <source>
        <strain evidence="1">AR-01</strain>
    </source>
</reference>
<dbReference type="Proteomes" id="UP000823775">
    <property type="component" value="Unassembled WGS sequence"/>
</dbReference>
<proteinExistence type="predicted"/>
<sequence>PRFNEIHYGPRGLNLVGLTMALAASIWNSLRPSRPQSGGTHYGPRGLSRIGLDVALAAS</sequence>
<organism evidence="1 2">
    <name type="scientific">Datura stramonium</name>
    <name type="common">Jimsonweed</name>
    <name type="synonym">Common thornapple</name>
    <dbReference type="NCBI Taxonomy" id="4076"/>
    <lineage>
        <taxon>Eukaryota</taxon>
        <taxon>Viridiplantae</taxon>
        <taxon>Streptophyta</taxon>
        <taxon>Embryophyta</taxon>
        <taxon>Tracheophyta</taxon>
        <taxon>Spermatophyta</taxon>
        <taxon>Magnoliopsida</taxon>
        <taxon>eudicotyledons</taxon>
        <taxon>Gunneridae</taxon>
        <taxon>Pentapetalae</taxon>
        <taxon>asterids</taxon>
        <taxon>lamiids</taxon>
        <taxon>Solanales</taxon>
        <taxon>Solanaceae</taxon>
        <taxon>Solanoideae</taxon>
        <taxon>Datureae</taxon>
        <taxon>Datura</taxon>
    </lineage>
</organism>
<evidence type="ECO:0000313" key="2">
    <source>
        <dbReference type="Proteomes" id="UP000823775"/>
    </source>
</evidence>
<name>A0ABS8VH30_DATST</name>
<feature type="non-terminal residue" evidence="1">
    <location>
        <position position="1"/>
    </location>
</feature>
<protein>
    <submittedName>
        <fullName evidence="1">Uncharacterized protein</fullName>
    </submittedName>
</protein>
<comment type="caution">
    <text evidence="1">The sequence shown here is derived from an EMBL/GenBank/DDBJ whole genome shotgun (WGS) entry which is preliminary data.</text>
</comment>
<dbReference type="EMBL" id="JACEIK010004693">
    <property type="protein sequence ID" value="MCD9646169.1"/>
    <property type="molecule type" value="Genomic_DNA"/>
</dbReference>
<gene>
    <name evidence="1" type="ORF">HAX54_035754</name>
</gene>
<feature type="non-terminal residue" evidence="1">
    <location>
        <position position="59"/>
    </location>
</feature>